<accession>A0ABM8XTN1</accession>
<evidence type="ECO:0000313" key="1">
    <source>
        <dbReference type="EMBL" id="CAG9183710.1"/>
    </source>
</evidence>
<protein>
    <submittedName>
        <fullName evidence="1">Uncharacterized protein</fullName>
    </submittedName>
</protein>
<proteinExistence type="predicted"/>
<gene>
    <name evidence="1" type="ORF">LMG23994_05228</name>
</gene>
<comment type="caution">
    <text evidence="1">The sequence shown here is derived from an EMBL/GenBank/DDBJ whole genome shotgun (WGS) entry which is preliminary data.</text>
</comment>
<name>A0ABM8XTN1_9BURK</name>
<organism evidence="1 2">
    <name type="scientific">Cupriavidus pinatubonensis</name>
    <dbReference type="NCBI Taxonomy" id="248026"/>
    <lineage>
        <taxon>Bacteria</taxon>
        <taxon>Pseudomonadati</taxon>
        <taxon>Pseudomonadota</taxon>
        <taxon>Betaproteobacteria</taxon>
        <taxon>Burkholderiales</taxon>
        <taxon>Burkholderiaceae</taxon>
        <taxon>Cupriavidus</taxon>
    </lineage>
</organism>
<keyword evidence="2" id="KW-1185">Reference proteome</keyword>
<evidence type="ECO:0000313" key="2">
    <source>
        <dbReference type="Proteomes" id="UP000701702"/>
    </source>
</evidence>
<dbReference type="Proteomes" id="UP000701702">
    <property type="component" value="Unassembled WGS sequence"/>
</dbReference>
<dbReference type="EMBL" id="CAJZAF010000035">
    <property type="protein sequence ID" value="CAG9183710.1"/>
    <property type="molecule type" value="Genomic_DNA"/>
</dbReference>
<reference evidence="1 2" key="1">
    <citation type="submission" date="2021-08" db="EMBL/GenBank/DDBJ databases">
        <authorList>
            <person name="Peeters C."/>
        </authorList>
    </citation>
    <scope>NUCLEOTIDE SEQUENCE [LARGE SCALE GENOMIC DNA]</scope>
    <source>
        <strain evidence="1 2">LMG 23994</strain>
    </source>
</reference>
<dbReference type="RefSeq" id="WP_224007828.1">
    <property type="nucleotide sequence ID" value="NZ_CAJZAF010000035.1"/>
</dbReference>
<sequence length="201" mass="21844">MKSNIDNYCAQVCGGDQRGTGPACPRGIDVHTQLPADTVATPLTGEQDGVIARAIELGKRQIQQEIAAGRIPPTVTDFAKLHDFVDANEFGGLCEDDGEWSRLFPRTNDQETEVFCEAANRVQDALDQWLGNGTERNALLIGNLVENALNAACLAIQDGLKLNYGDVAGVFFSGAQKEAFREMFTRYVLCEIAMMSDPEDG</sequence>